<feature type="domain" description="FLYWCH-type" evidence="4">
    <location>
        <begin position="119"/>
        <end position="173"/>
    </location>
</feature>
<evidence type="ECO:0000256" key="1">
    <source>
        <dbReference type="ARBA" id="ARBA00022723"/>
    </source>
</evidence>
<evidence type="ECO:0000313" key="6">
    <source>
        <dbReference type="Proteomes" id="UP000007151"/>
    </source>
</evidence>
<dbReference type="GO" id="GO:0008270">
    <property type="term" value="F:zinc ion binding"/>
    <property type="evidence" value="ECO:0007669"/>
    <property type="project" value="UniProtKB-KW"/>
</dbReference>
<dbReference type="AlphaFoldDB" id="A0A212EXT9"/>
<proteinExistence type="predicted"/>
<dbReference type="Gene3D" id="2.20.25.240">
    <property type="match status" value="2"/>
</dbReference>
<organism evidence="5 6">
    <name type="scientific">Danaus plexippus plexippus</name>
    <dbReference type="NCBI Taxonomy" id="278856"/>
    <lineage>
        <taxon>Eukaryota</taxon>
        <taxon>Metazoa</taxon>
        <taxon>Ecdysozoa</taxon>
        <taxon>Arthropoda</taxon>
        <taxon>Hexapoda</taxon>
        <taxon>Insecta</taxon>
        <taxon>Pterygota</taxon>
        <taxon>Neoptera</taxon>
        <taxon>Endopterygota</taxon>
        <taxon>Lepidoptera</taxon>
        <taxon>Glossata</taxon>
        <taxon>Ditrysia</taxon>
        <taxon>Papilionoidea</taxon>
        <taxon>Nymphalidae</taxon>
        <taxon>Danainae</taxon>
        <taxon>Danaini</taxon>
        <taxon>Danaina</taxon>
        <taxon>Danaus</taxon>
        <taxon>Danaus</taxon>
    </lineage>
</organism>
<feature type="domain" description="FLYWCH-type" evidence="4">
    <location>
        <begin position="2"/>
        <end position="59"/>
    </location>
</feature>
<reference evidence="5 6" key="1">
    <citation type="journal article" date="2011" name="Cell">
        <title>The monarch butterfly genome yields insights into long-distance migration.</title>
        <authorList>
            <person name="Zhan S."/>
            <person name="Merlin C."/>
            <person name="Boore J.L."/>
            <person name="Reppert S.M."/>
        </authorList>
    </citation>
    <scope>NUCLEOTIDE SEQUENCE [LARGE SCALE GENOMIC DNA]</scope>
    <source>
        <strain evidence="5">F-2</strain>
    </source>
</reference>
<evidence type="ECO:0000256" key="2">
    <source>
        <dbReference type="ARBA" id="ARBA00022771"/>
    </source>
</evidence>
<keyword evidence="6" id="KW-1185">Reference proteome</keyword>
<keyword evidence="3" id="KW-0862">Zinc</keyword>
<evidence type="ECO:0000313" key="5">
    <source>
        <dbReference type="EMBL" id="OWR46281.1"/>
    </source>
</evidence>
<accession>A0A212EXT9</accession>
<dbReference type="InterPro" id="IPR007588">
    <property type="entry name" value="Znf_FLYWCH"/>
</dbReference>
<comment type="caution">
    <text evidence="5">The sequence shown here is derived from an EMBL/GenBank/DDBJ whole genome shotgun (WGS) entry which is preliminary data.</text>
</comment>
<dbReference type="Pfam" id="PF04500">
    <property type="entry name" value="FLYWCH"/>
    <property type="match status" value="2"/>
</dbReference>
<keyword evidence="2" id="KW-0863">Zinc-finger</keyword>
<dbReference type="KEGG" id="dpl:KGM_208273"/>
<dbReference type="Proteomes" id="UP000007151">
    <property type="component" value="Unassembled WGS sequence"/>
</dbReference>
<sequence>MITTAHGKNWLVYDGYTFYFRYRMRVGQKWVCTNFPRCKAFLCVNDHYDVIDCLIDHSHFKRILQLCPDVRLIKISNKKHCGWNTMGIAFFPILSEDGSDMGSYHTPEMQGVWRLITLSNGKSQMLYHGYTYFKLYKTRNLMRWSCTNYPRCKAYLCADDELNIKITQNEHNHRNKRLHKTVDGTYFKI</sequence>
<name>A0A212EXT9_DANPL</name>
<protein>
    <recommendedName>
        <fullName evidence="4">FLYWCH-type domain-containing protein</fullName>
    </recommendedName>
</protein>
<keyword evidence="1" id="KW-0479">Metal-binding</keyword>
<gene>
    <name evidence="5" type="ORF">KGM_208273</name>
</gene>
<dbReference type="EMBL" id="AGBW02011697">
    <property type="protein sequence ID" value="OWR46281.1"/>
    <property type="molecule type" value="Genomic_DNA"/>
</dbReference>
<dbReference type="InParanoid" id="A0A212EXT9"/>
<evidence type="ECO:0000259" key="4">
    <source>
        <dbReference type="Pfam" id="PF04500"/>
    </source>
</evidence>
<evidence type="ECO:0000256" key="3">
    <source>
        <dbReference type="ARBA" id="ARBA00022833"/>
    </source>
</evidence>